<proteinExistence type="predicted"/>
<dbReference type="InterPro" id="IPR028098">
    <property type="entry name" value="Glyco_trans_4-like_N"/>
</dbReference>
<sequence>MRVLTSLADPRVGGPQLRSLAVAEGLRDRGVETVFHLPDGDDAFEAMATDAGFDVIRPGPPRLYPPRRVAANARFVAGLGPAVHRLASAIDRYGIDVVHAGMTLAVPAALAARRSGTPLAWFFNDTGTPWPLNRGVARLARATADELALAADAVQDHFFDGSVSTRTVYPPVDTAAFDPETEPDAGRSVRNELGVADDVPIVGTVANINPVKGYEYLLRAVARVRARVDSVVVPIVGKRLESRETYFDRLRSLRARLGLENTVRFLGHRSDVPRLLGAFDVFVLPSVREACPISVLEAMAMRTGIVATRVGGVPEQLDDGTHGWLVPPTDPDALATAILEALASPAERRRRGAAARSRAEAEFSVERCVDRHREFYEAARSERGSRSAEPVRAR</sequence>
<protein>
    <submittedName>
        <fullName evidence="3">Glycosyl transferase, group 1 family protein</fullName>
    </submittedName>
</protein>
<dbReference type="Pfam" id="PF00534">
    <property type="entry name" value="Glycos_transf_1"/>
    <property type="match status" value="1"/>
</dbReference>
<dbReference type="SUPFAM" id="SSF53756">
    <property type="entry name" value="UDP-Glycosyltransferase/glycogen phosphorylase"/>
    <property type="match status" value="1"/>
</dbReference>
<evidence type="ECO:0000259" key="2">
    <source>
        <dbReference type="Pfam" id="PF13579"/>
    </source>
</evidence>
<keyword evidence="3" id="KW-0808">Transferase</keyword>
<dbReference type="OrthoDB" id="132546at2157"/>
<dbReference type="GO" id="GO:0016757">
    <property type="term" value="F:glycosyltransferase activity"/>
    <property type="evidence" value="ECO:0007669"/>
    <property type="project" value="InterPro"/>
</dbReference>
<name>M0AI98_9EURY</name>
<keyword evidence="4" id="KW-1185">Reference proteome</keyword>
<dbReference type="Gene3D" id="3.40.50.2000">
    <property type="entry name" value="Glycogen Phosphorylase B"/>
    <property type="match status" value="2"/>
</dbReference>
<dbReference type="Proteomes" id="UP000011591">
    <property type="component" value="Unassembled WGS sequence"/>
</dbReference>
<evidence type="ECO:0000313" key="4">
    <source>
        <dbReference type="Proteomes" id="UP000011591"/>
    </source>
</evidence>
<dbReference type="Pfam" id="PF13579">
    <property type="entry name" value="Glyco_trans_4_4"/>
    <property type="match status" value="1"/>
</dbReference>
<dbReference type="RefSeq" id="WP_006667725.1">
    <property type="nucleotide sequence ID" value="NZ_AOIP01000065.1"/>
</dbReference>
<feature type="domain" description="Glycosyltransferase subfamily 4-like N-terminal" evidence="2">
    <location>
        <begin position="13"/>
        <end position="154"/>
    </location>
</feature>
<dbReference type="PATRIC" id="fig|1227491.4.peg.4382"/>
<organism evidence="3 4">
    <name type="scientific">Natrialba aegyptia DSM 13077</name>
    <dbReference type="NCBI Taxonomy" id="1227491"/>
    <lineage>
        <taxon>Archaea</taxon>
        <taxon>Methanobacteriati</taxon>
        <taxon>Methanobacteriota</taxon>
        <taxon>Stenosarchaea group</taxon>
        <taxon>Halobacteria</taxon>
        <taxon>Halobacteriales</taxon>
        <taxon>Natrialbaceae</taxon>
        <taxon>Natrialba</taxon>
    </lineage>
</organism>
<dbReference type="AlphaFoldDB" id="M0AI98"/>
<dbReference type="CDD" id="cd03801">
    <property type="entry name" value="GT4_PimA-like"/>
    <property type="match status" value="1"/>
</dbReference>
<dbReference type="PANTHER" id="PTHR12526:SF630">
    <property type="entry name" value="GLYCOSYLTRANSFERASE"/>
    <property type="match status" value="1"/>
</dbReference>
<evidence type="ECO:0000259" key="1">
    <source>
        <dbReference type="Pfam" id="PF00534"/>
    </source>
</evidence>
<gene>
    <name evidence="3" type="ORF">C480_21784</name>
</gene>
<reference evidence="3 4" key="1">
    <citation type="journal article" date="2014" name="PLoS Genet.">
        <title>Phylogenetically driven sequencing of extremely halophilic archaea reveals strategies for static and dynamic osmo-response.</title>
        <authorList>
            <person name="Becker E.A."/>
            <person name="Seitzer P.M."/>
            <person name="Tritt A."/>
            <person name="Larsen D."/>
            <person name="Krusor M."/>
            <person name="Yao A.I."/>
            <person name="Wu D."/>
            <person name="Madern D."/>
            <person name="Eisen J.A."/>
            <person name="Darling A.E."/>
            <person name="Facciotti M.T."/>
        </authorList>
    </citation>
    <scope>NUCLEOTIDE SEQUENCE [LARGE SCALE GENOMIC DNA]</scope>
    <source>
        <strain evidence="3 4">DSM 13077</strain>
    </source>
</reference>
<dbReference type="EMBL" id="AOIP01000065">
    <property type="protein sequence ID" value="ELY97622.1"/>
    <property type="molecule type" value="Genomic_DNA"/>
</dbReference>
<evidence type="ECO:0000313" key="3">
    <source>
        <dbReference type="EMBL" id="ELY97622.1"/>
    </source>
</evidence>
<comment type="caution">
    <text evidence="3">The sequence shown here is derived from an EMBL/GenBank/DDBJ whole genome shotgun (WGS) entry which is preliminary data.</text>
</comment>
<feature type="domain" description="Glycosyl transferase family 1" evidence="1">
    <location>
        <begin position="190"/>
        <end position="357"/>
    </location>
</feature>
<dbReference type="PANTHER" id="PTHR12526">
    <property type="entry name" value="GLYCOSYLTRANSFERASE"/>
    <property type="match status" value="1"/>
</dbReference>
<dbReference type="InterPro" id="IPR001296">
    <property type="entry name" value="Glyco_trans_1"/>
</dbReference>
<accession>M0AI98</accession>